<dbReference type="GO" id="GO:0110078">
    <property type="term" value="C:TTT Hsp90 cochaperone complex"/>
    <property type="evidence" value="ECO:0007669"/>
    <property type="project" value="InterPro"/>
</dbReference>
<gene>
    <name evidence="2" type="ORF">GYMLUDRAFT_905811</name>
</gene>
<dbReference type="PANTHER" id="PTHR32226:SF2">
    <property type="entry name" value="TELO2-INTERACTING PROTEIN 2"/>
    <property type="match status" value="1"/>
</dbReference>
<dbReference type="PANTHER" id="PTHR32226">
    <property type="entry name" value="TELO2-INTERACTING PROTEIN 2"/>
    <property type="match status" value="1"/>
</dbReference>
<proteinExistence type="inferred from homology"/>
<organism evidence="2 3">
    <name type="scientific">Collybiopsis luxurians FD-317 M1</name>
    <dbReference type="NCBI Taxonomy" id="944289"/>
    <lineage>
        <taxon>Eukaryota</taxon>
        <taxon>Fungi</taxon>
        <taxon>Dikarya</taxon>
        <taxon>Basidiomycota</taxon>
        <taxon>Agaricomycotina</taxon>
        <taxon>Agaricomycetes</taxon>
        <taxon>Agaricomycetidae</taxon>
        <taxon>Agaricales</taxon>
        <taxon>Marasmiineae</taxon>
        <taxon>Omphalotaceae</taxon>
        <taxon>Collybiopsis</taxon>
        <taxon>Collybiopsis luxurians</taxon>
    </lineage>
</organism>
<sequence>MAGDTDDNLQSLLTSLEIPAEYGQSGLDTSPETLARLDAWKLATVRVLRDLKEQLKDRELSLTQQANVIAATASFKGQGPWITPETHHEVSEILAKFIEPSLLLLTQLLETNVNPLFRSNPHPSLNLSTGRKLDRPAGGPEASFDFFETQAWKKYPGAANLVFWCLHHIQAHDYDRLWYLVIPPVMTFLDDYQVPYKLKGVEMINELLQRLPREILKRTGVDGLVQNSLNTCLAQLDDPESPKLIQAAVSASLSLTLLTTSPGSATQFDQLCGLLGERIIGTIWLYSYDKGGVILASVDALPPVLSALGLGCTRYLKALVPQLVHPLLPAPFKSNPMELRLGSLRALMIVIRECSYRMSTWKGTIMDGISRCWVSLADNTPTEDDCMFSTWFFITSLRFNAILLATRNELKMQLRSTCEVLAEVCPTVIEGEFRRLLSTDQEMFQGLVAGIA</sequence>
<dbReference type="GO" id="GO:0005634">
    <property type="term" value="C:nucleus"/>
    <property type="evidence" value="ECO:0007669"/>
    <property type="project" value="TreeGrafter"/>
</dbReference>
<dbReference type="EMBL" id="KN834816">
    <property type="protein sequence ID" value="KIK54455.1"/>
    <property type="molecule type" value="Genomic_DNA"/>
</dbReference>
<evidence type="ECO:0000313" key="3">
    <source>
        <dbReference type="Proteomes" id="UP000053593"/>
    </source>
</evidence>
<dbReference type="InterPro" id="IPR018870">
    <property type="entry name" value="Tti2"/>
</dbReference>
<reference evidence="2 3" key="1">
    <citation type="submission" date="2014-04" db="EMBL/GenBank/DDBJ databases">
        <title>Evolutionary Origins and Diversification of the Mycorrhizal Mutualists.</title>
        <authorList>
            <consortium name="DOE Joint Genome Institute"/>
            <consortium name="Mycorrhizal Genomics Consortium"/>
            <person name="Kohler A."/>
            <person name="Kuo A."/>
            <person name="Nagy L.G."/>
            <person name="Floudas D."/>
            <person name="Copeland A."/>
            <person name="Barry K.W."/>
            <person name="Cichocki N."/>
            <person name="Veneault-Fourrey C."/>
            <person name="LaButti K."/>
            <person name="Lindquist E.A."/>
            <person name="Lipzen A."/>
            <person name="Lundell T."/>
            <person name="Morin E."/>
            <person name="Murat C."/>
            <person name="Riley R."/>
            <person name="Ohm R."/>
            <person name="Sun H."/>
            <person name="Tunlid A."/>
            <person name="Henrissat B."/>
            <person name="Grigoriev I.V."/>
            <person name="Hibbett D.S."/>
            <person name="Martin F."/>
        </authorList>
    </citation>
    <scope>NUCLEOTIDE SEQUENCE [LARGE SCALE GENOMIC DNA]</scope>
    <source>
        <strain evidence="2 3">FD-317 M1</strain>
    </source>
</reference>
<evidence type="ECO:0000256" key="1">
    <source>
        <dbReference type="ARBA" id="ARBA00034736"/>
    </source>
</evidence>
<keyword evidence="3" id="KW-1185">Reference proteome</keyword>
<accession>A0A0D0AVB1</accession>
<dbReference type="SUPFAM" id="SSF48371">
    <property type="entry name" value="ARM repeat"/>
    <property type="match status" value="1"/>
</dbReference>
<name>A0A0D0AVB1_9AGAR</name>
<dbReference type="AlphaFoldDB" id="A0A0D0AVB1"/>
<dbReference type="GO" id="GO:0005829">
    <property type="term" value="C:cytosol"/>
    <property type="evidence" value="ECO:0007669"/>
    <property type="project" value="TreeGrafter"/>
</dbReference>
<evidence type="ECO:0000313" key="2">
    <source>
        <dbReference type="EMBL" id="KIK54455.1"/>
    </source>
</evidence>
<comment type="similarity">
    <text evidence="1">Belongs to the TTI2 family.</text>
</comment>
<dbReference type="OrthoDB" id="6417021at2759"/>
<dbReference type="HOGENOM" id="CLU_046584_0_0_1"/>
<dbReference type="InterPro" id="IPR016024">
    <property type="entry name" value="ARM-type_fold"/>
</dbReference>
<dbReference type="Proteomes" id="UP000053593">
    <property type="component" value="Unassembled WGS sequence"/>
</dbReference>
<dbReference type="Pfam" id="PF10521">
    <property type="entry name" value="Tti2"/>
    <property type="match status" value="1"/>
</dbReference>
<protein>
    <submittedName>
        <fullName evidence="2">Uncharacterized protein</fullName>
    </submittedName>
</protein>